<keyword evidence="1" id="KW-0732">Signal</keyword>
<proteinExistence type="predicted"/>
<protein>
    <submittedName>
        <fullName evidence="2">Uncharacterized protein</fullName>
    </submittedName>
</protein>
<feature type="signal peptide" evidence="1">
    <location>
        <begin position="1"/>
        <end position="23"/>
    </location>
</feature>
<reference evidence="2 3" key="1">
    <citation type="journal article" date="2018" name="Nat. Genet.">
        <title>The Rosa genome provides new insights in the design of modern roses.</title>
        <authorList>
            <person name="Bendahmane M."/>
        </authorList>
    </citation>
    <scope>NUCLEOTIDE SEQUENCE [LARGE SCALE GENOMIC DNA]</scope>
    <source>
        <strain evidence="3">cv. Old Blush</strain>
    </source>
</reference>
<evidence type="ECO:0000313" key="2">
    <source>
        <dbReference type="EMBL" id="PRQ44413.1"/>
    </source>
</evidence>
<feature type="chain" id="PRO_5015176694" evidence="1">
    <location>
        <begin position="24"/>
        <end position="60"/>
    </location>
</feature>
<gene>
    <name evidence="2" type="ORF">RchiOBHm_Chr3g0479001</name>
</gene>
<comment type="caution">
    <text evidence="2">The sequence shown here is derived from an EMBL/GenBank/DDBJ whole genome shotgun (WGS) entry which is preliminary data.</text>
</comment>
<evidence type="ECO:0000313" key="3">
    <source>
        <dbReference type="Proteomes" id="UP000238479"/>
    </source>
</evidence>
<evidence type="ECO:0000256" key="1">
    <source>
        <dbReference type="SAM" id="SignalP"/>
    </source>
</evidence>
<organism evidence="2 3">
    <name type="scientific">Rosa chinensis</name>
    <name type="common">China rose</name>
    <dbReference type="NCBI Taxonomy" id="74649"/>
    <lineage>
        <taxon>Eukaryota</taxon>
        <taxon>Viridiplantae</taxon>
        <taxon>Streptophyta</taxon>
        <taxon>Embryophyta</taxon>
        <taxon>Tracheophyta</taxon>
        <taxon>Spermatophyta</taxon>
        <taxon>Magnoliopsida</taxon>
        <taxon>eudicotyledons</taxon>
        <taxon>Gunneridae</taxon>
        <taxon>Pentapetalae</taxon>
        <taxon>rosids</taxon>
        <taxon>fabids</taxon>
        <taxon>Rosales</taxon>
        <taxon>Rosaceae</taxon>
        <taxon>Rosoideae</taxon>
        <taxon>Rosoideae incertae sedis</taxon>
        <taxon>Rosa</taxon>
    </lineage>
</organism>
<sequence>MASCEHRWTRLLLLNTHVGVVYGDLSGNVEIEANFFTVANWSTPISGHLQVIKSGPLEAP</sequence>
<dbReference type="Gramene" id="PRQ44413">
    <property type="protein sequence ID" value="PRQ44413"/>
    <property type="gene ID" value="RchiOBHm_Chr3g0479001"/>
</dbReference>
<dbReference type="AlphaFoldDB" id="A0A2P6RDB3"/>
<dbReference type="EMBL" id="PDCK01000041">
    <property type="protein sequence ID" value="PRQ44413.1"/>
    <property type="molecule type" value="Genomic_DNA"/>
</dbReference>
<accession>A0A2P6RDB3</accession>
<dbReference type="Proteomes" id="UP000238479">
    <property type="component" value="Chromosome 3"/>
</dbReference>
<name>A0A2P6RDB3_ROSCH</name>
<keyword evidence="3" id="KW-1185">Reference proteome</keyword>